<dbReference type="PANTHER" id="PTHR43806">
    <property type="entry name" value="PEPTIDASE S8"/>
    <property type="match status" value="1"/>
</dbReference>
<dbReference type="RefSeq" id="WP_377305792.1">
    <property type="nucleotide sequence ID" value="NZ_CP180191.1"/>
</dbReference>
<evidence type="ECO:0000256" key="5">
    <source>
        <dbReference type="PROSITE-ProRule" id="PRU01240"/>
    </source>
</evidence>
<evidence type="ECO:0000313" key="12">
    <source>
        <dbReference type="Proteomes" id="UP001595556"/>
    </source>
</evidence>
<evidence type="ECO:0000256" key="6">
    <source>
        <dbReference type="RuleBase" id="RU003355"/>
    </source>
</evidence>
<accession>A0ABV7H973</accession>
<keyword evidence="12" id="KW-1185">Reference proteome</keyword>
<dbReference type="InterPro" id="IPR054399">
    <property type="entry name" value="Fervidolysin-like_N_prodom"/>
</dbReference>
<feature type="active site" description="Charge relay system" evidence="5">
    <location>
        <position position="397"/>
    </location>
</feature>
<dbReference type="PROSITE" id="PS00138">
    <property type="entry name" value="SUBTILASE_SER"/>
    <property type="match status" value="1"/>
</dbReference>
<evidence type="ECO:0000256" key="3">
    <source>
        <dbReference type="ARBA" id="ARBA00022801"/>
    </source>
</evidence>
<keyword evidence="2 5" id="KW-0645">Protease</keyword>
<organism evidence="11 12">
    <name type="scientific">Piscinibacterium candidicorallinum</name>
    <dbReference type="NCBI Taxonomy" id="1793872"/>
    <lineage>
        <taxon>Bacteria</taxon>
        <taxon>Pseudomonadati</taxon>
        <taxon>Pseudomonadota</taxon>
        <taxon>Betaproteobacteria</taxon>
        <taxon>Burkholderiales</taxon>
        <taxon>Piscinibacterium</taxon>
    </lineage>
</organism>
<dbReference type="PROSITE" id="PS51892">
    <property type="entry name" value="SUBTILASE"/>
    <property type="match status" value="1"/>
</dbReference>
<dbReference type="InterPro" id="IPR000209">
    <property type="entry name" value="Peptidase_S8/S53_dom"/>
</dbReference>
<protein>
    <submittedName>
        <fullName evidence="11">S8 family serine peptidase</fullName>
    </submittedName>
</protein>
<feature type="active site" description="Charge relay system" evidence="5">
    <location>
        <position position="216"/>
    </location>
</feature>
<dbReference type="PANTHER" id="PTHR43806:SF11">
    <property type="entry name" value="CEREVISIN-RELATED"/>
    <property type="match status" value="1"/>
</dbReference>
<dbReference type="Proteomes" id="UP001595556">
    <property type="component" value="Unassembled WGS sequence"/>
</dbReference>
<feature type="chain" id="PRO_5046673262" evidence="8">
    <location>
        <begin position="37"/>
        <end position="462"/>
    </location>
</feature>
<comment type="similarity">
    <text evidence="1 5 6">Belongs to the peptidase S8 family.</text>
</comment>
<evidence type="ECO:0000256" key="1">
    <source>
        <dbReference type="ARBA" id="ARBA00011073"/>
    </source>
</evidence>
<dbReference type="PROSITE" id="PS00136">
    <property type="entry name" value="SUBTILASE_ASP"/>
    <property type="match status" value="1"/>
</dbReference>
<dbReference type="EMBL" id="JBHRTI010000010">
    <property type="protein sequence ID" value="MFC3149206.1"/>
    <property type="molecule type" value="Genomic_DNA"/>
</dbReference>
<keyword evidence="3 5" id="KW-0378">Hydrolase</keyword>
<evidence type="ECO:0000256" key="7">
    <source>
        <dbReference type="SAM" id="MobiDB-lite"/>
    </source>
</evidence>
<reference evidence="12" key="1">
    <citation type="journal article" date="2019" name="Int. J. Syst. Evol. Microbiol.">
        <title>The Global Catalogue of Microorganisms (GCM) 10K type strain sequencing project: providing services to taxonomists for standard genome sequencing and annotation.</title>
        <authorList>
            <consortium name="The Broad Institute Genomics Platform"/>
            <consortium name="The Broad Institute Genome Sequencing Center for Infectious Disease"/>
            <person name="Wu L."/>
            <person name="Ma J."/>
        </authorList>
    </citation>
    <scope>NUCLEOTIDE SEQUENCE [LARGE SCALE GENOMIC DNA]</scope>
    <source>
        <strain evidence="12">KCTC 52168</strain>
    </source>
</reference>
<dbReference type="Gene3D" id="3.40.50.200">
    <property type="entry name" value="Peptidase S8/S53 domain"/>
    <property type="match status" value="1"/>
</dbReference>
<dbReference type="InterPro" id="IPR023828">
    <property type="entry name" value="Peptidase_S8_Ser-AS"/>
</dbReference>
<dbReference type="InterPro" id="IPR023827">
    <property type="entry name" value="Peptidase_S8_Asp-AS"/>
</dbReference>
<sequence length="462" mass="47316">MASKTLDPLVSLSRPFAVALALATLVACGGGGGAGAAPSPPAPAPVPAPAPSATVADEVVVQLLTGQRIADLASAYDLTVVDQFGKRPIWRLRTRPGTNIDALVTRLRADARVRFAEANAESETPESRHLVPWAVGGDAGTYATQWAPEAIRLASAQNQGAGIRVAVLDTGIDLTHPALASRLARTASGALLGRDFVDDDADPSEGGTPAQPGFGHGTHVSGLVSLVAPQARIMPVRVLDERGRGNLWVLSEALGWAVDPDGDPNTDDGAHVINLSLATTRPTTLLQVATAIANCDFSDDEDDIDYSDPGFDDDRVRCANRFAAVVAAAAGNAGSATELQYPAAEAVPGSISVTASAQNRSLSPLANRGPWVEIAAPGDRIISTFPGGGYATWSGTSMATPLVAGTATLVLASRPTPRDLLPQDVTARLLARSGRLCGSTIPALDAGSAANDTSPPPPAPCP</sequence>
<feature type="domain" description="Peptidase S8/S53" evidence="9">
    <location>
        <begin position="160"/>
        <end position="429"/>
    </location>
</feature>
<dbReference type="PRINTS" id="PR00723">
    <property type="entry name" value="SUBTILISIN"/>
</dbReference>
<evidence type="ECO:0000259" key="9">
    <source>
        <dbReference type="Pfam" id="PF00082"/>
    </source>
</evidence>
<evidence type="ECO:0000256" key="4">
    <source>
        <dbReference type="ARBA" id="ARBA00022825"/>
    </source>
</evidence>
<evidence type="ECO:0000259" key="10">
    <source>
        <dbReference type="Pfam" id="PF22148"/>
    </source>
</evidence>
<gene>
    <name evidence="11" type="ORF">ACFOEN_16410</name>
</gene>
<feature type="signal peptide" evidence="8">
    <location>
        <begin position="1"/>
        <end position="36"/>
    </location>
</feature>
<feature type="domain" description="Fervidolysin-like N-terminal prodomain" evidence="10">
    <location>
        <begin position="44"/>
        <end position="119"/>
    </location>
</feature>
<evidence type="ECO:0000313" key="11">
    <source>
        <dbReference type="EMBL" id="MFC3149206.1"/>
    </source>
</evidence>
<dbReference type="Pfam" id="PF00082">
    <property type="entry name" value="Peptidase_S8"/>
    <property type="match status" value="1"/>
</dbReference>
<dbReference type="InterPro" id="IPR015500">
    <property type="entry name" value="Peptidase_S8_subtilisin-rel"/>
</dbReference>
<keyword evidence="8" id="KW-0732">Signal</keyword>
<feature type="region of interest" description="Disordered" evidence="7">
    <location>
        <begin position="32"/>
        <end position="51"/>
    </location>
</feature>
<feature type="active site" description="Charge relay system" evidence="5">
    <location>
        <position position="169"/>
    </location>
</feature>
<proteinExistence type="inferred from homology"/>
<evidence type="ECO:0000256" key="2">
    <source>
        <dbReference type="ARBA" id="ARBA00022670"/>
    </source>
</evidence>
<comment type="caution">
    <text evidence="11">The sequence shown here is derived from an EMBL/GenBank/DDBJ whole genome shotgun (WGS) entry which is preliminary data.</text>
</comment>
<feature type="compositionally biased region" description="Pro residues" evidence="7">
    <location>
        <begin position="38"/>
        <end position="50"/>
    </location>
</feature>
<name>A0ABV7H973_9BURK</name>
<evidence type="ECO:0000256" key="8">
    <source>
        <dbReference type="SAM" id="SignalP"/>
    </source>
</evidence>
<keyword evidence="4 5" id="KW-0720">Serine protease</keyword>
<dbReference type="SUPFAM" id="SSF52743">
    <property type="entry name" value="Subtilisin-like"/>
    <property type="match status" value="1"/>
</dbReference>
<feature type="region of interest" description="Disordered" evidence="7">
    <location>
        <begin position="196"/>
        <end position="215"/>
    </location>
</feature>
<dbReference type="InterPro" id="IPR050131">
    <property type="entry name" value="Peptidase_S8_subtilisin-like"/>
</dbReference>
<dbReference type="InterPro" id="IPR036852">
    <property type="entry name" value="Peptidase_S8/S53_dom_sf"/>
</dbReference>
<dbReference type="PROSITE" id="PS51257">
    <property type="entry name" value="PROKAR_LIPOPROTEIN"/>
    <property type="match status" value="1"/>
</dbReference>
<dbReference type="Pfam" id="PF22148">
    <property type="entry name" value="Fervidolysin_NPro-like"/>
    <property type="match status" value="1"/>
</dbReference>